<dbReference type="OrthoDB" id="7968664at2759"/>
<dbReference type="OMA" id="HAYNRRK"/>
<dbReference type="AlphaFoldDB" id="B4MAB7"/>
<proteinExistence type="predicted"/>
<sequence length="191" mass="23395">MNEFRMLRQAWDEILQRYLSLEVFSIWHTRNAEQRREYVVQRLIKDWFPWFYWFFLIYSFLGLMHQLMQFLRAQLVKSRPLTMWRVRVFRGIRDSVIRKMRVCGSFFMLLCWFLLFLGLLLNKPKCMRPWISISSLVLALDFVLWTLEIMFGYDQFNWQCLISFALPFICQILLGNIGKLLEDPNHKLFDK</sequence>
<keyword evidence="1" id="KW-0812">Transmembrane</keyword>
<feature type="transmembrane region" description="Helical" evidence="1">
    <location>
        <begin position="102"/>
        <end position="121"/>
    </location>
</feature>
<gene>
    <name evidence="2" type="primary">Dvir\GJ15880</name>
    <name evidence="2" type="ORF">Dvir_GJ15880</name>
</gene>
<protein>
    <submittedName>
        <fullName evidence="2">Uncharacterized protein</fullName>
    </submittedName>
</protein>
<dbReference type="HOGENOM" id="CLU_1422897_0_0_1"/>
<reference evidence="2 3" key="1">
    <citation type="journal article" date="2007" name="Nature">
        <title>Evolution of genes and genomes on the Drosophila phylogeny.</title>
        <authorList>
            <consortium name="Drosophila 12 Genomes Consortium"/>
            <person name="Clark A.G."/>
            <person name="Eisen M.B."/>
            <person name="Smith D.R."/>
            <person name="Bergman C.M."/>
            <person name="Oliver B."/>
            <person name="Markow T.A."/>
            <person name="Kaufman T.C."/>
            <person name="Kellis M."/>
            <person name="Gelbart W."/>
            <person name="Iyer V.N."/>
            <person name="Pollard D.A."/>
            <person name="Sackton T.B."/>
            <person name="Larracuente A.M."/>
            <person name="Singh N.D."/>
            <person name="Abad J.P."/>
            <person name="Abt D.N."/>
            <person name="Adryan B."/>
            <person name="Aguade M."/>
            <person name="Akashi H."/>
            <person name="Anderson W.W."/>
            <person name="Aquadro C.F."/>
            <person name="Ardell D.H."/>
            <person name="Arguello R."/>
            <person name="Artieri C.G."/>
            <person name="Barbash D.A."/>
            <person name="Barker D."/>
            <person name="Barsanti P."/>
            <person name="Batterham P."/>
            <person name="Batzoglou S."/>
            <person name="Begun D."/>
            <person name="Bhutkar A."/>
            <person name="Blanco E."/>
            <person name="Bosak S.A."/>
            <person name="Bradley R.K."/>
            <person name="Brand A.D."/>
            <person name="Brent M.R."/>
            <person name="Brooks A.N."/>
            <person name="Brown R.H."/>
            <person name="Butlin R.K."/>
            <person name="Caggese C."/>
            <person name="Calvi B.R."/>
            <person name="Bernardo de Carvalho A."/>
            <person name="Caspi A."/>
            <person name="Castrezana S."/>
            <person name="Celniker S.E."/>
            <person name="Chang J.L."/>
            <person name="Chapple C."/>
            <person name="Chatterji S."/>
            <person name="Chinwalla A."/>
            <person name="Civetta A."/>
            <person name="Clifton S.W."/>
            <person name="Comeron J.M."/>
            <person name="Costello J.C."/>
            <person name="Coyne J.A."/>
            <person name="Daub J."/>
            <person name="David R.G."/>
            <person name="Delcher A.L."/>
            <person name="Delehaunty K."/>
            <person name="Do C.B."/>
            <person name="Ebling H."/>
            <person name="Edwards K."/>
            <person name="Eickbush T."/>
            <person name="Evans J.D."/>
            <person name="Filipski A."/>
            <person name="Findeiss S."/>
            <person name="Freyhult E."/>
            <person name="Fulton L."/>
            <person name="Fulton R."/>
            <person name="Garcia A.C."/>
            <person name="Gardiner A."/>
            <person name="Garfield D.A."/>
            <person name="Garvin B.E."/>
            <person name="Gibson G."/>
            <person name="Gilbert D."/>
            <person name="Gnerre S."/>
            <person name="Godfrey J."/>
            <person name="Good R."/>
            <person name="Gotea V."/>
            <person name="Gravely B."/>
            <person name="Greenberg A.J."/>
            <person name="Griffiths-Jones S."/>
            <person name="Gross S."/>
            <person name="Guigo R."/>
            <person name="Gustafson E.A."/>
            <person name="Haerty W."/>
            <person name="Hahn M.W."/>
            <person name="Halligan D.L."/>
            <person name="Halpern A.L."/>
            <person name="Halter G.M."/>
            <person name="Han M.V."/>
            <person name="Heger A."/>
            <person name="Hillier L."/>
            <person name="Hinrichs A.S."/>
            <person name="Holmes I."/>
            <person name="Hoskins R.A."/>
            <person name="Hubisz M.J."/>
            <person name="Hultmark D."/>
            <person name="Huntley M.A."/>
            <person name="Jaffe D.B."/>
            <person name="Jagadeeshan S."/>
            <person name="Jeck W.R."/>
            <person name="Johnson J."/>
            <person name="Jones C.D."/>
            <person name="Jordan W.C."/>
            <person name="Karpen G.H."/>
            <person name="Kataoka E."/>
            <person name="Keightley P.D."/>
            <person name="Kheradpour P."/>
            <person name="Kirkness E.F."/>
            <person name="Koerich L.B."/>
            <person name="Kristiansen K."/>
            <person name="Kudrna D."/>
            <person name="Kulathinal R.J."/>
            <person name="Kumar S."/>
            <person name="Kwok R."/>
            <person name="Lander E."/>
            <person name="Langley C.H."/>
            <person name="Lapoint R."/>
            <person name="Lazzaro B.P."/>
            <person name="Lee S.J."/>
            <person name="Levesque L."/>
            <person name="Li R."/>
            <person name="Lin C.F."/>
            <person name="Lin M.F."/>
            <person name="Lindblad-Toh K."/>
            <person name="Llopart A."/>
            <person name="Long M."/>
            <person name="Low L."/>
            <person name="Lozovsky E."/>
            <person name="Lu J."/>
            <person name="Luo M."/>
            <person name="Machado C.A."/>
            <person name="Makalowski W."/>
            <person name="Marzo M."/>
            <person name="Matsuda M."/>
            <person name="Matzkin L."/>
            <person name="McAllister B."/>
            <person name="McBride C.S."/>
            <person name="McKernan B."/>
            <person name="McKernan K."/>
            <person name="Mendez-Lago M."/>
            <person name="Minx P."/>
            <person name="Mollenhauer M.U."/>
            <person name="Montooth K."/>
            <person name="Mount S.M."/>
            <person name="Mu X."/>
            <person name="Myers E."/>
            <person name="Negre B."/>
            <person name="Newfeld S."/>
            <person name="Nielsen R."/>
            <person name="Noor M.A."/>
            <person name="O'Grady P."/>
            <person name="Pachter L."/>
            <person name="Papaceit M."/>
            <person name="Parisi M.J."/>
            <person name="Parisi M."/>
            <person name="Parts L."/>
            <person name="Pedersen J.S."/>
            <person name="Pesole G."/>
            <person name="Phillippy A.M."/>
            <person name="Ponting C.P."/>
            <person name="Pop M."/>
            <person name="Porcelli D."/>
            <person name="Powell J.R."/>
            <person name="Prohaska S."/>
            <person name="Pruitt K."/>
            <person name="Puig M."/>
            <person name="Quesneville H."/>
            <person name="Ram K.R."/>
            <person name="Rand D."/>
            <person name="Rasmussen M.D."/>
            <person name="Reed L.K."/>
            <person name="Reenan R."/>
            <person name="Reily A."/>
            <person name="Remington K.A."/>
            <person name="Rieger T.T."/>
            <person name="Ritchie M.G."/>
            <person name="Robin C."/>
            <person name="Rogers Y.H."/>
            <person name="Rohde C."/>
            <person name="Rozas J."/>
            <person name="Rubenfield M.J."/>
            <person name="Ruiz A."/>
            <person name="Russo S."/>
            <person name="Salzberg S.L."/>
            <person name="Sanchez-Gracia A."/>
            <person name="Saranga D.J."/>
            <person name="Sato H."/>
            <person name="Schaeffer S.W."/>
            <person name="Schatz M.C."/>
            <person name="Schlenke T."/>
            <person name="Schwartz R."/>
            <person name="Segarra C."/>
            <person name="Singh R.S."/>
            <person name="Sirot L."/>
            <person name="Sirota M."/>
            <person name="Sisneros N.B."/>
            <person name="Smith C.D."/>
            <person name="Smith T.F."/>
            <person name="Spieth J."/>
            <person name="Stage D.E."/>
            <person name="Stark A."/>
            <person name="Stephan W."/>
            <person name="Strausberg R.L."/>
            <person name="Strempel S."/>
            <person name="Sturgill D."/>
            <person name="Sutton G."/>
            <person name="Sutton G.G."/>
            <person name="Tao W."/>
            <person name="Teichmann S."/>
            <person name="Tobari Y.N."/>
            <person name="Tomimura Y."/>
            <person name="Tsolas J.M."/>
            <person name="Valente V.L."/>
            <person name="Venter E."/>
            <person name="Venter J.C."/>
            <person name="Vicario S."/>
            <person name="Vieira F.G."/>
            <person name="Vilella A.J."/>
            <person name="Villasante A."/>
            <person name="Walenz B."/>
            <person name="Wang J."/>
            <person name="Wasserman M."/>
            <person name="Watts T."/>
            <person name="Wilson D."/>
            <person name="Wilson R.K."/>
            <person name="Wing R.A."/>
            <person name="Wolfner M.F."/>
            <person name="Wong A."/>
            <person name="Wong G.K."/>
            <person name="Wu C.I."/>
            <person name="Wu G."/>
            <person name="Yamamoto D."/>
            <person name="Yang H.P."/>
            <person name="Yang S.P."/>
            <person name="Yorke J.A."/>
            <person name="Yoshida K."/>
            <person name="Zdobnov E."/>
            <person name="Zhang P."/>
            <person name="Zhang Y."/>
            <person name="Zimin A.V."/>
            <person name="Baldwin J."/>
            <person name="Abdouelleil A."/>
            <person name="Abdulkadir J."/>
            <person name="Abebe A."/>
            <person name="Abera B."/>
            <person name="Abreu J."/>
            <person name="Acer S.C."/>
            <person name="Aftuck L."/>
            <person name="Alexander A."/>
            <person name="An P."/>
            <person name="Anderson E."/>
            <person name="Anderson S."/>
            <person name="Arachi H."/>
            <person name="Azer M."/>
            <person name="Bachantsang P."/>
            <person name="Barry A."/>
            <person name="Bayul T."/>
            <person name="Berlin A."/>
            <person name="Bessette D."/>
            <person name="Bloom T."/>
            <person name="Blye J."/>
            <person name="Boguslavskiy L."/>
            <person name="Bonnet C."/>
            <person name="Boukhgalter B."/>
            <person name="Bourzgui I."/>
            <person name="Brown A."/>
            <person name="Cahill P."/>
            <person name="Channer S."/>
            <person name="Cheshatsang Y."/>
            <person name="Chuda L."/>
            <person name="Citroen M."/>
            <person name="Collymore A."/>
            <person name="Cooke P."/>
            <person name="Costello M."/>
            <person name="D'Aco K."/>
            <person name="Daza R."/>
            <person name="De Haan G."/>
            <person name="DeGray S."/>
            <person name="DeMaso C."/>
            <person name="Dhargay N."/>
            <person name="Dooley K."/>
            <person name="Dooley E."/>
            <person name="Doricent M."/>
            <person name="Dorje P."/>
            <person name="Dorjee K."/>
            <person name="Dupes A."/>
            <person name="Elong R."/>
            <person name="Falk J."/>
            <person name="Farina A."/>
            <person name="Faro S."/>
            <person name="Ferguson D."/>
            <person name="Fisher S."/>
            <person name="Foley C.D."/>
            <person name="Franke A."/>
            <person name="Friedrich D."/>
            <person name="Gadbois L."/>
            <person name="Gearin G."/>
            <person name="Gearin C.R."/>
            <person name="Giannoukos G."/>
            <person name="Goode T."/>
            <person name="Graham J."/>
            <person name="Grandbois E."/>
            <person name="Grewal S."/>
            <person name="Gyaltsen K."/>
            <person name="Hafez N."/>
            <person name="Hagos B."/>
            <person name="Hall J."/>
            <person name="Henson C."/>
            <person name="Hollinger A."/>
            <person name="Honan T."/>
            <person name="Huard M.D."/>
            <person name="Hughes L."/>
            <person name="Hurhula B."/>
            <person name="Husby M.E."/>
            <person name="Kamat A."/>
            <person name="Kanga B."/>
            <person name="Kashin S."/>
            <person name="Khazanovich D."/>
            <person name="Kisner P."/>
            <person name="Lance K."/>
            <person name="Lara M."/>
            <person name="Lee W."/>
            <person name="Lennon N."/>
            <person name="Letendre F."/>
            <person name="LeVine R."/>
            <person name="Lipovsky A."/>
            <person name="Liu X."/>
            <person name="Liu J."/>
            <person name="Liu S."/>
            <person name="Lokyitsang T."/>
            <person name="Lokyitsang Y."/>
            <person name="Lubonja R."/>
            <person name="Lui A."/>
            <person name="MacDonald P."/>
            <person name="Magnisalis V."/>
            <person name="Maru K."/>
            <person name="Matthews C."/>
            <person name="McCusker W."/>
            <person name="McDonough S."/>
            <person name="Mehta T."/>
            <person name="Meldrim J."/>
            <person name="Meneus L."/>
            <person name="Mihai O."/>
            <person name="Mihalev A."/>
            <person name="Mihova T."/>
            <person name="Mittelman R."/>
            <person name="Mlenga V."/>
            <person name="Montmayeur A."/>
            <person name="Mulrain L."/>
            <person name="Navidi A."/>
            <person name="Naylor J."/>
            <person name="Negash T."/>
            <person name="Nguyen T."/>
            <person name="Nguyen N."/>
            <person name="Nicol R."/>
            <person name="Norbu C."/>
            <person name="Norbu N."/>
            <person name="Novod N."/>
            <person name="O'Neill B."/>
            <person name="Osman S."/>
            <person name="Markiewicz E."/>
            <person name="Oyono O.L."/>
            <person name="Patti C."/>
            <person name="Phunkhang P."/>
            <person name="Pierre F."/>
            <person name="Priest M."/>
            <person name="Raghuraman S."/>
            <person name="Rege F."/>
            <person name="Reyes R."/>
            <person name="Rise C."/>
            <person name="Rogov P."/>
            <person name="Ross K."/>
            <person name="Ryan E."/>
            <person name="Settipalli S."/>
            <person name="Shea T."/>
            <person name="Sherpa N."/>
            <person name="Shi L."/>
            <person name="Shih D."/>
            <person name="Sparrow T."/>
            <person name="Spaulding J."/>
            <person name="Stalker J."/>
            <person name="Stange-Thomann N."/>
            <person name="Stavropoulos S."/>
            <person name="Stone C."/>
            <person name="Strader C."/>
            <person name="Tesfaye S."/>
            <person name="Thomson T."/>
            <person name="Thoulutsang Y."/>
            <person name="Thoulutsang D."/>
            <person name="Topham K."/>
            <person name="Topping I."/>
            <person name="Tsamla T."/>
            <person name="Vassiliev H."/>
            <person name="Vo A."/>
            <person name="Wangchuk T."/>
            <person name="Wangdi T."/>
            <person name="Weiand M."/>
            <person name="Wilkinson J."/>
            <person name="Wilson A."/>
            <person name="Yadav S."/>
            <person name="Young G."/>
            <person name="Yu Q."/>
            <person name="Zembek L."/>
            <person name="Zhong D."/>
            <person name="Zimmer A."/>
            <person name="Zwirko Z."/>
            <person name="Jaffe D.B."/>
            <person name="Alvarez P."/>
            <person name="Brockman W."/>
            <person name="Butler J."/>
            <person name="Chin C."/>
            <person name="Gnerre S."/>
            <person name="Grabherr M."/>
            <person name="Kleber M."/>
            <person name="Mauceli E."/>
            <person name="MacCallum I."/>
        </authorList>
    </citation>
    <scope>NUCLEOTIDE SEQUENCE [LARGE SCALE GENOMIC DNA]</scope>
    <source>
        <strain evidence="3">Tucson 15010-1051.87</strain>
    </source>
</reference>
<feature type="transmembrane region" description="Helical" evidence="1">
    <location>
        <begin position="160"/>
        <end position="181"/>
    </location>
</feature>
<dbReference type="EMBL" id="CH940655">
    <property type="protein sequence ID" value="EDW66176.1"/>
    <property type="molecule type" value="Genomic_DNA"/>
</dbReference>
<keyword evidence="1" id="KW-0472">Membrane</keyword>
<evidence type="ECO:0000313" key="3">
    <source>
        <dbReference type="Proteomes" id="UP000008792"/>
    </source>
</evidence>
<dbReference type="Proteomes" id="UP000008792">
    <property type="component" value="Unassembled WGS sequence"/>
</dbReference>
<organism evidence="2 3">
    <name type="scientific">Drosophila virilis</name>
    <name type="common">Fruit fly</name>
    <dbReference type="NCBI Taxonomy" id="7244"/>
    <lineage>
        <taxon>Eukaryota</taxon>
        <taxon>Metazoa</taxon>
        <taxon>Ecdysozoa</taxon>
        <taxon>Arthropoda</taxon>
        <taxon>Hexapoda</taxon>
        <taxon>Insecta</taxon>
        <taxon>Pterygota</taxon>
        <taxon>Neoptera</taxon>
        <taxon>Endopterygota</taxon>
        <taxon>Diptera</taxon>
        <taxon>Brachycera</taxon>
        <taxon>Muscomorpha</taxon>
        <taxon>Ephydroidea</taxon>
        <taxon>Drosophilidae</taxon>
        <taxon>Drosophila</taxon>
    </lineage>
</organism>
<feature type="transmembrane region" description="Helical" evidence="1">
    <location>
        <begin position="50"/>
        <end position="71"/>
    </location>
</feature>
<dbReference type="KEGG" id="dvi:6634519"/>
<keyword evidence="3" id="KW-1185">Reference proteome</keyword>
<accession>B4MAB7</accession>
<keyword evidence="1" id="KW-1133">Transmembrane helix</keyword>
<feature type="transmembrane region" description="Helical" evidence="1">
    <location>
        <begin position="133"/>
        <end position="153"/>
    </location>
</feature>
<dbReference type="InParanoid" id="B4MAB7"/>
<evidence type="ECO:0000256" key="1">
    <source>
        <dbReference type="SAM" id="Phobius"/>
    </source>
</evidence>
<name>B4MAB7_DROVI</name>
<dbReference type="PhylomeDB" id="B4MAB7"/>
<evidence type="ECO:0000313" key="2">
    <source>
        <dbReference type="EMBL" id="EDW66176.1"/>
    </source>
</evidence>